<reference evidence="2 3" key="1">
    <citation type="submission" date="2019-06" db="EMBL/GenBank/DDBJ databases">
        <title>Flavibacter putida gen. nov., sp. nov., a novel marine bacterium of the family Flavobacteriaceae isolated from coastal seawater.</title>
        <authorList>
            <person name="Feng X."/>
        </authorList>
    </citation>
    <scope>NUCLEOTIDE SEQUENCE [LARGE SCALE GENOMIC DNA]</scope>
    <source>
        <strain evidence="2 3">PLHSN227</strain>
    </source>
</reference>
<keyword evidence="3" id="KW-1185">Reference proteome</keyword>
<evidence type="ECO:0000313" key="2">
    <source>
        <dbReference type="EMBL" id="TQD38832.1"/>
    </source>
</evidence>
<dbReference type="EMBL" id="VIAR01000006">
    <property type="protein sequence ID" value="TQD38832.1"/>
    <property type="molecule type" value="Genomic_DNA"/>
</dbReference>
<name>A0A507ZZ21_9FLAO</name>
<protein>
    <recommendedName>
        <fullName evidence="1">VapC45 PIN like domain-containing protein</fullName>
    </recommendedName>
</protein>
<proteinExistence type="predicted"/>
<comment type="caution">
    <text evidence="2">The sequence shown here is derived from an EMBL/GenBank/DDBJ whole genome shotgun (WGS) entry which is preliminary data.</text>
</comment>
<organism evidence="2 3">
    <name type="scientific">Haloflavibacter putidus</name>
    <dbReference type="NCBI Taxonomy" id="2576776"/>
    <lineage>
        <taxon>Bacteria</taxon>
        <taxon>Pseudomonadati</taxon>
        <taxon>Bacteroidota</taxon>
        <taxon>Flavobacteriia</taxon>
        <taxon>Flavobacteriales</taxon>
        <taxon>Flavobacteriaceae</taxon>
        <taxon>Haloflavibacter</taxon>
    </lineage>
</organism>
<dbReference type="OrthoDB" id="839282at2"/>
<dbReference type="AlphaFoldDB" id="A0A507ZZ21"/>
<evidence type="ECO:0000259" key="1">
    <source>
        <dbReference type="Pfam" id="PF18478"/>
    </source>
</evidence>
<dbReference type="Pfam" id="PF18478">
    <property type="entry name" value="PIN_10"/>
    <property type="match status" value="1"/>
</dbReference>
<accession>A0A507ZZ21</accession>
<dbReference type="InterPro" id="IPR041375">
    <property type="entry name" value="VapC45_PIN-like"/>
</dbReference>
<dbReference type="Proteomes" id="UP000317169">
    <property type="component" value="Unassembled WGS sequence"/>
</dbReference>
<gene>
    <name evidence="2" type="ORF">FKR84_07555</name>
</gene>
<sequence length="139" mass="16057">MTVYFDENIPPHLAKGFHLIQEKENLKNGRVPFSVKVLKDEFGQGTKDIDWIPQVGLDRNFVVTRDININKKKDERNAYREAGIGMFFIYGTSKNAGLSVWEILFILAKHWEAMIKIMLEDDKAFAYKLTAKGRPKKLP</sequence>
<evidence type="ECO:0000313" key="3">
    <source>
        <dbReference type="Proteomes" id="UP000317169"/>
    </source>
</evidence>
<feature type="domain" description="VapC45 PIN like" evidence="1">
    <location>
        <begin position="1"/>
        <end position="89"/>
    </location>
</feature>
<dbReference type="RefSeq" id="WP_141421690.1">
    <property type="nucleotide sequence ID" value="NZ_VIAR01000006.1"/>
</dbReference>